<dbReference type="InterPro" id="IPR032432">
    <property type="entry name" value="Radical_SAM_C"/>
</dbReference>
<accession>A0A1T5MGB4</accession>
<evidence type="ECO:0000259" key="7">
    <source>
        <dbReference type="PROSITE" id="PS51918"/>
    </source>
</evidence>
<evidence type="ECO:0000313" key="8">
    <source>
        <dbReference type="EMBL" id="SKC87113.1"/>
    </source>
</evidence>
<protein>
    <recommendedName>
        <fullName evidence="7">Radical SAM core domain-containing protein</fullName>
    </recommendedName>
</protein>
<dbReference type="GO" id="GO:0051539">
    <property type="term" value="F:4 iron, 4 sulfur cluster binding"/>
    <property type="evidence" value="ECO:0007669"/>
    <property type="project" value="UniProtKB-KW"/>
</dbReference>
<dbReference type="SMART" id="SM00729">
    <property type="entry name" value="Elp3"/>
    <property type="match status" value="1"/>
</dbReference>
<evidence type="ECO:0000256" key="6">
    <source>
        <dbReference type="ARBA" id="ARBA00023014"/>
    </source>
</evidence>
<keyword evidence="6" id="KW-0411">Iron-sulfur</keyword>
<reference evidence="8 9" key="1">
    <citation type="submission" date="2017-02" db="EMBL/GenBank/DDBJ databases">
        <authorList>
            <person name="Peterson S.W."/>
        </authorList>
    </citation>
    <scope>NUCLEOTIDE SEQUENCE [LARGE SCALE GENOMIC DNA]</scope>
    <source>
        <strain evidence="8 9">M1</strain>
    </source>
</reference>
<proteinExistence type="predicted"/>
<dbReference type="RefSeq" id="WP_079495066.1">
    <property type="nucleotide sequence ID" value="NZ_FUZT01000015.1"/>
</dbReference>
<dbReference type="InterPro" id="IPR023404">
    <property type="entry name" value="rSAM_horseshoe"/>
</dbReference>
<dbReference type="Proteomes" id="UP000190285">
    <property type="component" value="Unassembled WGS sequence"/>
</dbReference>
<evidence type="ECO:0000256" key="4">
    <source>
        <dbReference type="ARBA" id="ARBA00022723"/>
    </source>
</evidence>
<dbReference type="GO" id="GO:0046872">
    <property type="term" value="F:metal ion binding"/>
    <property type="evidence" value="ECO:0007669"/>
    <property type="project" value="UniProtKB-KW"/>
</dbReference>
<keyword evidence="9" id="KW-1185">Reference proteome</keyword>
<sequence>MSKKNYIIPIFVPHHGCPFDCVFCNQKKITGIDTPLTGAQIQKQIEDYVESIGEKKDKHIEIAFFGGSFTGININKQREFLQIASKWRRTGYVDDIRLSTRPDYINKEILLNLKENDVSIIELGVQSLKDEVLRKSSRGHSARDVLIASKLIRKMGFKLGLQMMIGLPGDSFEKSLYTAEKIISYCPDFVRIYPTLVVRGTELEKLFLQGHYIPLDIDEAVLICKEIYKLFYKNNIPIIRIGLQPTDNIMEGKDVIAGPFHPAFRQLVEAEVFKEAIVNSIDLHKNKINKLEFMLNPKAISNLVGIKKENLIYFKSRYNVDSIKITKDSGILKNKVRININDEEIINCDIY</sequence>
<keyword evidence="3" id="KW-0949">S-adenosyl-L-methionine</keyword>
<dbReference type="InterPro" id="IPR039661">
    <property type="entry name" value="ELP3"/>
</dbReference>
<dbReference type="AlphaFoldDB" id="A0A1T5MGB4"/>
<evidence type="ECO:0000256" key="3">
    <source>
        <dbReference type="ARBA" id="ARBA00022691"/>
    </source>
</evidence>
<dbReference type="Pfam" id="PF04055">
    <property type="entry name" value="Radical_SAM"/>
    <property type="match status" value="1"/>
</dbReference>
<dbReference type="Gene3D" id="3.80.30.20">
    <property type="entry name" value="tm_1862 like domain"/>
    <property type="match status" value="1"/>
</dbReference>
<dbReference type="InterPro" id="IPR007197">
    <property type="entry name" value="rSAM"/>
</dbReference>
<organism evidence="8 9">
    <name type="scientific">Maledivibacter halophilus</name>
    <dbReference type="NCBI Taxonomy" id="36842"/>
    <lineage>
        <taxon>Bacteria</taxon>
        <taxon>Bacillati</taxon>
        <taxon>Bacillota</taxon>
        <taxon>Clostridia</taxon>
        <taxon>Peptostreptococcales</taxon>
        <taxon>Caminicellaceae</taxon>
        <taxon>Maledivibacter</taxon>
    </lineage>
</organism>
<keyword evidence="4" id="KW-0479">Metal-binding</keyword>
<dbReference type="SUPFAM" id="SSF102114">
    <property type="entry name" value="Radical SAM enzymes"/>
    <property type="match status" value="1"/>
</dbReference>
<keyword evidence="5" id="KW-0408">Iron</keyword>
<dbReference type="CDD" id="cd01335">
    <property type="entry name" value="Radical_SAM"/>
    <property type="match status" value="1"/>
</dbReference>
<dbReference type="STRING" id="36842.SAMN02194393_04641"/>
<dbReference type="PROSITE" id="PS51918">
    <property type="entry name" value="RADICAL_SAM"/>
    <property type="match status" value="1"/>
</dbReference>
<name>A0A1T5MGB4_9FIRM</name>
<evidence type="ECO:0000313" key="9">
    <source>
        <dbReference type="Proteomes" id="UP000190285"/>
    </source>
</evidence>
<dbReference type="Pfam" id="PF16199">
    <property type="entry name" value="Radical_SAM_C"/>
    <property type="match status" value="1"/>
</dbReference>
<dbReference type="GO" id="GO:0002926">
    <property type="term" value="P:tRNA wobble base 5-methoxycarbonylmethyl-2-thiouridinylation"/>
    <property type="evidence" value="ECO:0007669"/>
    <property type="project" value="TreeGrafter"/>
</dbReference>
<dbReference type="SFLD" id="SFLDS00029">
    <property type="entry name" value="Radical_SAM"/>
    <property type="match status" value="1"/>
</dbReference>
<dbReference type="PANTHER" id="PTHR11135:SF0">
    <property type="entry name" value="ELONGATOR COMPLEX PROTEIN 3"/>
    <property type="match status" value="1"/>
</dbReference>
<evidence type="ECO:0000256" key="5">
    <source>
        <dbReference type="ARBA" id="ARBA00023004"/>
    </source>
</evidence>
<dbReference type="GO" id="GO:0005737">
    <property type="term" value="C:cytoplasm"/>
    <property type="evidence" value="ECO:0007669"/>
    <property type="project" value="TreeGrafter"/>
</dbReference>
<comment type="cofactor">
    <cofactor evidence="1">
        <name>[4Fe-4S] cluster</name>
        <dbReference type="ChEBI" id="CHEBI:49883"/>
    </cofactor>
</comment>
<dbReference type="InterPro" id="IPR006638">
    <property type="entry name" value="Elp3/MiaA/NifB-like_rSAM"/>
</dbReference>
<dbReference type="SFLD" id="SFLDG01082">
    <property type="entry name" value="B12-binding_domain_containing"/>
    <property type="match status" value="1"/>
</dbReference>
<dbReference type="OrthoDB" id="9815044at2"/>
<dbReference type="SFLD" id="SFLDG01086">
    <property type="entry name" value="elongater_protein-like"/>
    <property type="match status" value="1"/>
</dbReference>
<dbReference type="GO" id="GO:0003824">
    <property type="term" value="F:catalytic activity"/>
    <property type="evidence" value="ECO:0007669"/>
    <property type="project" value="InterPro"/>
</dbReference>
<keyword evidence="2" id="KW-0004">4Fe-4S</keyword>
<dbReference type="EMBL" id="FUZT01000015">
    <property type="protein sequence ID" value="SKC87113.1"/>
    <property type="molecule type" value="Genomic_DNA"/>
</dbReference>
<dbReference type="InterPro" id="IPR058240">
    <property type="entry name" value="rSAM_sf"/>
</dbReference>
<evidence type="ECO:0000256" key="1">
    <source>
        <dbReference type="ARBA" id="ARBA00001966"/>
    </source>
</evidence>
<dbReference type="PANTHER" id="PTHR11135">
    <property type="entry name" value="HISTONE ACETYLTRANSFERASE-RELATED"/>
    <property type="match status" value="1"/>
</dbReference>
<gene>
    <name evidence="8" type="ORF">SAMN02194393_04641</name>
</gene>
<feature type="domain" description="Radical SAM core" evidence="7">
    <location>
        <begin position="1"/>
        <end position="234"/>
    </location>
</feature>
<evidence type="ECO:0000256" key="2">
    <source>
        <dbReference type="ARBA" id="ARBA00022485"/>
    </source>
</evidence>